<dbReference type="EMBL" id="JBHMAA010000011">
    <property type="protein sequence ID" value="MFB9949105.1"/>
    <property type="molecule type" value="Genomic_DNA"/>
</dbReference>
<sequence length="264" mass="28661">MPDADAAWFPEIINPAGSFPCMIVCDHASSRVPAHYADLGLDRADLEKHIGVDIGIADVVRQLALRLDAPAVLSPCSRLLVDCNRWIEDPRCILAESDGIAVPGNHGLGEAGKAERYEAYFWPYHEDIGRVFSALVERTGGPGFLSLHSCTRQLCGGEFRAMDAGTIWHESNALSAALIDGLNREPGLVIGDNQPYSGIGGTFTIDYHTWGKRIPACGLEIVNTHLETAEGRTLWTERLARALEHIFGRAGQADDPPAPEPVSR</sequence>
<organism evidence="1 2">
    <name type="scientific">Rhizobium puerariae</name>
    <dbReference type="NCBI Taxonomy" id="1585791"/>
    <lineage>
        <taxon>Bacteria</taxon>
        <taxon>Pseudomonadati</taxon>
        <taxon>Pseudomonadota</taxon>
        <taxon>Alphaproteobacteria</taxon>
        <taxon>Hyphomicrobiales</taxon>
        <taxon>Rhizobiaceae</taxon>
        <taxon>Rhizobium/Agrobacterium group</taxon>
        <taxon>Rhizobium</taxon>
    </lineage>
</organism>
<dbReference type="RefSeq" id="WP_377260126.1">
    <property type="nucleotide sequence ID" value="NZ_JBHMAA010000011.1"/>
</dbReference>
<name>A0ABV6AIE3_9HYPH</name>
<gene>
    <name evidence="1" type="ORF">ACFFP0_09620</name>
</gene>
<comment type="caution">
    <text evidence="1">The sequence shown here is derived from an EMBL/GenBank/DDBJ whole genome shotgun (WGS) entry which is preliminary data.</text>
</comment>
<evidence type="ECO:0000313" key="2">
    <source>
        <dbReference type="Proteomes" id="UP001589692"/>
    </source>
</evidence>
<dbReference type="InterPro" id="IPR007709">
    <property type="entry name" value="N-FG_amidohydro"/>
</dbReference>
<reference evidence="1 2" key="1">
    <citation type="submission" date="2024-09" db="EMBL/GenBank/DDBJ databases">
        <authorList>
            <person name="Sun Q."/>
            <person name="Mori K."/>
        </authorList>
    </citation>
    <scope>NUCLEOTIDE SEQUENCE [LARGE SCALE GENOMIC DNA]</scope>
    <source>
        <strain evidence="1 2">TBRC 4938</strain>
    </source>
</reference>
<protein>
    <submittedName>
        <fullName evidence="1">N-formylglutamate amidohydrolase</fullName>
    </submittedName>
</protein>
<dbReference type="SUPFAM" id="SSF53187">
    <property type="entry name" value="Zn-dependent exopeptidases"/>
    <property type="match status" value="1"/>
</dbReference>
<dbReference type="Proteomes" id="UP001589692">
    <property type="component" value="Unassembled WGS sequence"/>
</dbReference>
<keyword evidence="2" id="KW-1185">Reference proteome</keyword>
<accession>A0ABV6AIE3</accession>
<dbReference type="Gene3D" id="3.40.630.40">
    <property type="entry name" value="Zn-dependent exopeptidases"/>
    <property type="match status" value="1"/>
</dbReference>
<dbReference type="Pfam" id="PF05013">
    <property type="entry name" value="FGase"/>
    <property type="match status" value="1"/>
</dbReference>
<evidence type="ECO:0000313" key="1">
    <source>
        <dbReference type="EMBL" id="MFB9949105.1"/>
    </source>
</evidence>
<proteinExistence type="predicted"/>